<accession>E5XS38</accession>
<protein>
    <submittedName>
        <fullName evidence="2">Uncharacterized protein</fullName>
    </submittedName>
</protein>
<dbReference type="eggNOG" id="ENOG502ZNGJ">
    <property type="taxonomic scope" value="Bacteria"/>
</dbReference>
<organism evidence="2 3">
    <name type="scientific">Segniliparus rugosus (strain ATCC BAA-974 / DSM 45345 / CCUG 50838 / CIP 108380 / JCM 13579 / CDC 945)</name>
    <dbReference type="NCBI Taxonomy" id="679197"/>
    <lineage>
        <taxon>Bacteria</taxon>
        <taxon>Bacillati</taxon>
        <taxon>Actinomycetota</taxon>
        <taxon>Actinomycetes</taxon>
        <taxon>Mycobacteriales</taxon>
        <taxon>Segniliparaceae</taxon>
        <taxon>Segniliparus</taxon>
    </lineage>
</organism>
<feature type="transmembrane region" description="Helical" evidence="1">
    <location>
        <begin position="12"/>
        <end position="33"/>
    </location>
</feature>
<feature type="transmembrane region" description="Helical" evidence="1">
    <location>
        <begin position="54"/>
        <end position="78"/>
    </location>
</feature>
<evidence type="ECO:0000313" key="3">
    <source>
        <dbReference type="Proteomes" id="UP000004816"/>
    </source>
</evidence>
<keyword evidence="3" id="KW-1185">Reference proteome</keyword>
<evidence type="ECO:0000313" key="2">
    <source>
        <dbReference type="EMBL" id="EFV12823.1"/>
    </source>
</evidence>
<dbReference type="OrthoDB" id="155688at2"/>
<dbReference type="EMBL" id="ACZI02000002">
    <property type="protein sequence ID" value="EFV12823.1"/>
    <property type="molecule type" value="Genomic_DNA"/>
</dbReference>
<gene>
    <name evidence="2" type="ORF">HMPREF9336_02310</name>
</gene>
<comment type="caution">
    <text evidence="2">The sequence shown here is derived from an EMBL/GenBank/DDBJ whole genome shotgun (WGS) entry which is preliminary data.</text>
</comment>
<keyword evidence="1" id="KW-0472">Membrane</keyword>
<sequence length="224" mass="24415">MGYTFQFGPAQIALIVVAVVAVLLVVTTFVGRGPADPATGKKGKLRLRLKLRRGFGGGVLAALVAFLTWIMTLVQGYLGLTGEVKAAHVVASKVENMPGVLSVDLTLYGEDHATVASRKAYQLQGDRWVLQANIVELEPLANTLGLRGGYKVTRLYGQYADGRPTTEHQILLGDDQDFFKEMEDGVWWTKPFVRSAYGNAVIANPGEYDVFISRDAITARRSGR</sequence>
<reference evidence="2 3" key="1">
    <citation type="journal article" date="2011" name="Stand. Genomic Sci.">
        <title>High quality draft genome sequence of Segniliparus rugosus CDC 945(T)= (ATCC BAA-974(T)).</title>
        <authorList>
            <person name="Earl A.M."/>
            <person name="Desjardins C.A."/>
            <person name="Fitzgerald M.G."/>
            <person name="Arachchi H.M."/>
            <person name="Zeng Q."/>
            <person name="Mehta T."/>
            <person name="Griggs A."/>
            <person name="Birren B.W."/>
            <person name="Toney N.C."/>
            <person name="Carr J."/>
            <person name="Posey J."/>
            <person name="Butler W.R."/>
        </authorList>
    </citation>
    <scope>NUCLEOTIDE SEQUENCE [LARGE SCALE GENOMIC DNA]</scope>
    <source>
        <strain evidence="3">ATCC BAA-974 / DSM 45345 / CCUG 50838 / CIP 108380 / JCM 13579 / CDC 945</strain>
    </source>
</reference>
<evidence type="ECO:0000256" key="1">
    <source>
        <dbReference type="SAM" id="Phobius"/>
    </source>
</evidence>
<proteinExistence type="predicted"/>
<dbReference type="Proteomes" id="UP000004816">
    <property type="component" value="Unassembled WGS sequence"/>
</dbReference>
<dbReference type="AlphaFoldDB" id="E5XS38"/>
<keyword evidence="1" id="KW-0812">Transmembrane</keyword>
<keyword evidence="1" id="KW-1133">Transmembrane helix</keyword>
<dbReference type="RefSeq" id="WP_007470549.1">
    <property type="nucleotide sequence ID" value="NZ_KI391953.1"/>
</dbReference>
<dbReference type="HOGENOM" id="CLU_1293232_0_0_11"/>
<name>E5XS38_SEGRC</name>